<feature type="domain" description="Polymerase nucleotidyl transferase" evidence="1">
    <location>
        <begin position="24"/>
        <end position="65"/>
    </location>
</feature>
<dbReference type="InterPro" id="IPR043519">
    <property type="entry name" value="NT_sf"/>
</dbReference>
<dbReference type="InterPro" id="IPR002934">
    <property type="entry name" value="Polymerase_NTP_transf_dom"/>
</dbReference>
<organism evidence="2 3">
    <name type="scientific">Roseospira navarrensis</name>
    <dbReference type="NCBI Taxonomy" id="140058"/>
    <lineage>
        <taxon>Bacteria</taxon>
        <taxon>Pseudomonadati</taxon>
        <taxon>Pseudomonadota</taxon>
        <taxon>Alphaproteobacteria</taxon>
        <taxon>Rhodospirillales</taxon>
        <taxon>Rhodospirillaceae</taxon>
        <taxon>Roseospira</taxon>
    </lineage>
</organism>
<dbReference type="Pfam" id="PF01909">
    <property type="entry name" value="NTP_transf_2"/>
    <property type="match status" value="1"/>
</dbReference>
<protein>
    <recommendedName>
        <fullName evidence="1">Polymerase nucleotidyl transferase domain-containing protein</fullName>
    </recommendedName>
</protein>
<reference evidence="2 3" key="1">
    <citation type="submission" date="2019-10" db="EMBL/GenBank/DDBJ databases">
        <title>Draft whole-genome sequence of the purple nonsulfur photosynthetic bacterium Roseospira navarrensis DSM 15114.</title>
        <authorList>
            <person name="Kyndt J.A."/>
            <person name="Meyer T.E."/>
        </authorList>
    </citation>
    <scope>NUCLEOTIDE SEQUENCE [LARGE SCALE GENOMIC DNA]</scope>
    <source>
        <strain evidence="2 3">DSM 15114</strain>
    </source>
</reference>
<evidence type="ECO:0000313" key="3">
    <source>
        <dbReference type="Proteomes" id="UP000434582"/>
    </source>
</evidence>
<accession>A0A7X1ZF35</accession>
<keyword evidence="3" id="KW-1185">Reference proteome</keyword>
<evidence type="ECO:0000259" key="1">
    <source>
        <dbReference type="Pfam" id="PF01909"/>
    </source>
</evidence>
<name>A0A7X1ZF35_9PROT</name>
<comment type="caution">
    <text evidence="2">The sequence shown here is derived from an EMBL/GenBank/DDBJ whole genome shotgun (WGS) entry which is preliminary data.</text>
</comment>
<dbReference type="AlphaFoldDB" id="A0A7X1ZF35"/>
<dbReference type="Proteomes" id="UP000434582">
    <property type="component" value="Unassembled WGS sequence"/>
</dbReference>
<gene>
    <name evidence="2" type="ORF">GHC57_12810</name>
</gene>
<sequence length="110" mass="11693">MVSLAHARARRLEALRASVADAAREAVAGLDPPPGVLLFGSLATGAFEGGSDVDLLVVGPDRLDRRPFLRRSLPVDIVRIDRAAFGTDGTRSPLVRRALAEGTWLVPLTP</sequence>
<evidence type="ECO:0000313" key="2">
    <source>
        <dbReference type="EMBL" id="MQX37400.1"/>
    </source>
</evidence>
<proteinExistence type="predicted"/>
<dbReference type="CDD" id="cd05403">
    <property type="entry name" value="NT_KNTase_like"/>
    <property type="match status" value="1"/>
</dbReference>
<dbReference type="EMBL" id="WIVE01000041">
    <property type="protein sequence ID" value="MQX37400.1"/>
    <property type="molecule type" value="Genomic_DNA"/>
</dbReference>
<dbReference type="Gene3D" id="3.30.460.10">
    <property type="entry name" value="Beta Polymerase, domain 2"/>
    <property type="match status" value="1"/>
</dbReference>
<dbReference type="GO" id="GO:0016779">
    <property type="term" value="F:nucleotidyltransferase activity"/>
    <property type="evidence" value="ECO:0007669"/>
    <property type="project" value="InterPro"/>
</dbReference>
<dbReference type="RefSeq" id="WP_153344840.1">
    <property type="nucleotide sequence ID" value="NZ_WIVE01000041.1"/>
</dbReference>
<dbReference type="SUPFAM" id="SSF81301">
    <property type="entry name" value="Nucleotidyltransferase"/>
    <property type="match status" value="1"/>
</dbReference>